<gene>
    <name evidence="1" type="ORF">DEBURN_LOCUS2920</name>
</gene>
<proteinExistence type="predicted"/>
<dbReference type="EMBL" id="CAJVPK010000170">
    <property type="protein sequence ID" value="CAG8465985.1"/>
    <property type="molecule type" value="Genomic_DNA"/>
</dbReference>
<accession>A0A9N8VZM2</accession>
<protein>
    <submittedName>
        <fullName evidence="1">910_t:CDS:1</fullName>
    </submittedName>
</protein>
<evidence type="ECO:0000313" key="1">
    <source>
        <dbReference type="EMBL" id="CAG8465985.1"/>
    </source>
</evidence>
<organism evidence="1 2">
    <name type="scientific">Diversispora eburnea</name>
    <dbReference type="NCBI Taxonomy" id="1213867"/>
    <lineage>
        <taxon>Eukaryota</taxon>
        <taxon>Fungi</taxon>
        <taxon>Fungi incertae sedis</taxon>
        <taxon>Mucoromycota</taxon>
        <taxon>Glomeromycotina</taxon>
        <taxon>Glomeromycetes</taxon>
        <taxon>Diversisporales</taxon>
        <taxon>Diversisporaceae</taxon>
        <taxon>Diversispora</taxon>
    </lineage>
</organism>
<dbReference type="Proteomes" id="UP000789706">
    <property type="component" value="Unassembled WGS sequence"/>
</dbReference>
<dbReference type="AlphaFoldDB" id="A0A9N8VZM2"/>
<reference evidence="1" key="1">
    <citation type="submission" date="2021-06" db="EMBL/GenBank/DDBJ databases">
        <authorList>
            <person name="Kallberg Y."/>
            <person name="Tangrot J."/>
            <person name="Rosling A."/>
        </authorList>
    </citation>
    <scope>NUCLEOTIDE SEQUENCE</scope>
    <source>
        <strain evidence="1">AZ414A</strain>
    </source>
</reference>
<dbReference type="OrthoDB" id="2408333at2759"/>
<name>A0A9N8VZM2_9GLOM</name>
<keyword evidence="2" id="KW-1185">Reference proteome</keyword>
<sequence length="215" mass="25455">MKIDIDKIIIRNKENKTYTISCYSRTDMISLLVMYQRKELSLCLFGYKNEIRIPFDQLKGIKYDEGIFGIVMNHGFRRTYYEHSDKFPYIKSPLMSTEDPTRGIITDAVEFQMFPKNTEHPNRLIILEAGLNRICFKDDENEFSKDSNLIQGVNNSFPRIKFEKFNFSPSWIEYYDPMVGEKISVTIEQDWDLAKSINSRMKKPQPSSFIEIYLY</sequence>
<comment type="caution">
    <text evidence="1">The sequence shown here is derived from an EMBL/GenBank/DDBJ whole genome shotgun (WGS) entry which is preliminary data.</text>
</comment>
<evidence type="ECO:0000313" key="2">
    <source>
        <dbReference type="Proteomes" id="UP000789706"/>
    </source>
</evidence>